<dbReference type="PRINTS" id="PR01036">
    <property type="entry name" value="TCRTETB"/>
</dbReference>
<feature type="transmembrane region" description="Helical" evidence="7">
    <location>
        <begin position="273"/>
        <end position="294"/>
    </location>
</feature>
<keyword evidence="5 7" id="KW-0472">Membrane</keyword>
<protein>
    <recommendedName>
        <fullName evidence="8">Major facilitator superfamily (MFS) profile domain-containing protein</fullName>
    </recommendedName>
</protein>
<evidence type="ECO:0000313" key="9">
    <source>
        <dbReference type="EMBL" id="PGH13220.1"/>
    </source>
</evidence>
<dbReference type="PROSITE" id="PS50850">
    <property type="entry name" value="MFS"/>
    <property type="match status" value="1"/>
</dbReference>
<reference evidence="9 10" key="1">
    <citation type="submission" date="2017-10" db="EMBL/GenBank/DDBJ databases">
        <title>Comparative genomics in systemic dimorphic fungi from Ajellomycetaceae.</title>
        <authorList>
            <person name="Munoz J.F."/>
            <person name="Mcewen J.G."/>
            <person name="Clay O.K."/>
            <person name="Cuomo C.A."/>
        </authorList>
    </citation>
    <scope>NUCLEOTIDE SEQUENCE [LARGE SCALE GENOMIC DNA]</scope>
    <source>
        <strain evidence="9 10">UAMH5409</strain>
    </source>
</reference>
<keyword evidence="10" id="KW-1185">Reference proteome</keyword>
<feature type="region of interest" description="Disordered" evidence="6">
    <location>
        <begin position="414"/>
        <end position="435"/>
    </location>
</feature>
<dbReference type="Pfam" id="PF07690">
    <property type="entry name" value="MFS_1"/>
    <property type="match status" value="2"/>
</dbReference>
<feature type="transmembrane region" description="Helical" evidence="7">
    <location>
        <begin position="178"/>
        <end position="199"/>
    </location>
</feature>
<evidence type="ECO:0000256" key="2">
    <source>
        <dbReference type="ARBA" id="ARBA00007520"/>
    </source>
</evidence>
<organism evidence="9 10">
    <name type="scientific">Helicocarpus griseus UAMH5409</name>
    <dbReference type="NCBI Taxonomy" id="1447875"/>
    <lineage>
        <taxon>Eukaryota</taxon>
        <taxon>Fungi</taxon>
        <taxon>Dikarya</taxon>
        <taxon>Ascomycota</taxon>
        <taxon>Pezizomycotina</taxon>
        <taxon>Eurotiomycetes</taxon>
        <taxon>Eurotiomycetidae</taxon>
        <taxon>Onygenales</taxon>
        <taxon>Ajellomycetaceae</taxon>
        <taxon>Helicocarpus</taxon>
    </lineage>
</organism>
<dbReference type="GO" id="GO:0022857">
    <property type="term" value="F:transmembrane transporter activity"/>
    <property type="evidence" value="ECO:0007669"/>
    <property type="project" value="InterPro"/>
</dbReference>
<sequence>MGMLIAGRTIQGVGAAGLVLLVNIILSDIFPIKERAKYMGLTNTSWAVAAAIGPLIGGAFAQNVTWRWCFYLNLPLNGVVFVLLLTCLRINQQKAIFVTSVKSIDAFGLLLIIGGTVMLLLGLQFGANSHSWSSATVICLISFGLLLMVLFLFFERILEKKWTQRPIIPVAIIKDRSVLPAFFCFWVHGIIGIAPYYFLPLFFQTVRGDTPLLSGVYILPMVVTAAVTTMATGIFAKTTGYIVEPIWAGFVLTTLGLGLFINLDPQSSWSKLITYQLIFGIGLGPNYSAPLLAVQRVVKPKDIAAVTSTLAFSRQLGSAFSLVIGGIIFSSFLNKELPTLVATLGSEATSRFLDSNAETNAGFINGLKDAQKRSVQKVYADSMRPMYYVYVALSGLALVTSLLIERGRLADEGEQDLASSREESQEKTTVKPVKHPSLETLPLRIDPFDAVEILTQVYSSCSEDSLDRV</sequence>
<keyword evidence="4 7" id="KW-1133">Transmembrane helix</keyword>
<dbReference type="Gene3D" id="1.20.1250.20">
    <property type="entry name" value="MFS general substrate transporter like domains"/>
    <property type="match status" value="2"/>
</dbReference>
<comment type="caution">
    <text evidence="9">The sequence shown here is derived from an EMBL/GenBank/DDBJ whole genome shotgun (WGS) entry which is preliminary data.</text>
</comment>
<dbReference type="SUPFAM" id="SSF103473">
    <property type="entry name" value="MFS general substrate transporter"/>
    <property type="match status" value="2"/>
</dbReference>
<name>A0A2B7XW37_9EURO</name>
<evidence type="ECO:0000256" key="7">
    <source>
        <dbReference type="SAM" id="Phobius"/>
    </source>
</evidence>
<proteinExistence type="inferred from homology"/>
<feature type="transmembrane region" description="Helical" evidence="7">
    <location>
        <begin position="211"/>
        <end position="235"/>
    </location>
</feature>
<evidence type="ECO:0000313" key="10">
    <source>
        <dbReference type="Proteomes" id="UP000223968"/>
    </source>
</evidence>
<evidence type="ECO:0000256" key="1">
    <source>
        <dbReference type="ARBA" id="ARBA00004141"/>
    </source>
</evidence>
<evidence type="ECO:0000259" key="8">
    <source>
        <dbReference type="PROSITE" id="PS50850"/>
    </source>
</evidence>
<feature type="transmembrane region" description="Helical" evidence="7">
    <location>
        <begin position="242"/>
        <end position="261"/>
    </location>
</feature>
<dbReference type="InterPro" id="IPR020846">
    <property type="entry name" value="MFS_dom"/>
</dbReference>
<comment type="subcellular location">
    <subcellularLocation>
        <location evidence="1">Membrane</location>
        <topology evidence="1">Multi-pass membrane protein</topology>
    </subcellularLocation>
</comment>
<feature type="transmembrane region" description="Helical" evidence="7">
    <location>
        <begin position="12"/>
        <end position="32"/>
    </location>
</feature>
<feature type="transmembrane region" description="Helical" evidence="7">
    <location>
        <begin position="135"/>
        <end position="158"/>
    </location>
</feature>
<keyword evidence="3 7" id="KW-0812">Transmembrane</keyword>
<dbReference type="InterPro" id="IPR011701">
    <property type="entry name" value="MFS"/>
</dbReference>
<evidence type="ECO:0000256" key="4">
    <source>
        <dbReference type="ARBA" id="ARBA00022989"/>
    </source>
</evidence>
<evidence type="ECO:0000256" key="5">
    <source>
        <dbReference type="ARBA" id="ARBA00023136"/>
    </source>
</evidence>
<dbReference type="AlphaFoldDB" id="A0A2B7XW37"/>
<feature type="transmembrane region" description="Helical" evidence="7">
    <location>
        <begin position="315"/>
        <end position="333"/>
    </location>
</feature>
<evidence type="ECO:0000256" key="6">
    <source>
        <dbReference type="SAM" id="MobiDB-lite"/>
    </source>
</evidence>
<feature type="transmembrane region" description="Helical" evidence="7">
    <location>
        <begin position="44"/>
        <end position="64"/>
    </location>
</feature>
<comment type="similarity">
    <text evidence="2">Belongs to the major facilitator superfamily. TCR/Tet family.</text>
</comment>
<dbReference type="PANTHER" id="PTHR23501">
    <property type="entry name" value="MAJOR FACILITATOR SUPERFAMILY"/>
    <property type="match status" value="1"/>
</dbReference>
<feature type="transmembrane region" description="Helical" evidence="7">
    <location>
        <begin position="70"/>
        <end position="91"/>
    </location>
</feature>
<feature type="transmembrane region" description="Helical" evidence="7">
    <location>
        <begin position="103"/>
        <end position="123"/>
    </location>
</feature>
<feature type="transmembrane region" description="Helical" evidence="7">
    <location>
        <begin position="387"/>
        <end position="404"/>
    </location>
</feature>
<dbReference type="Proteomes" id="UP000223968">
    <property type="component" value="Unassembled WGS sequence"/>
</dbReference>
<accession>A0A2B7XW37</accession>
<feature type="compositionally biased region" description="Basic and acidic residues" evidence="6">
    <location>
        <begin position="419"/>
        <end position="429"/>
    </location>
</feature>
<dbReference type="FunFam" id="1.20.1250.20:FF:000196">
    <property type="entry name" value="MFS toxin efflux pump (AflT)"/>
    <property type="match status" value="1"/>
</dbReference>
<dbReference type="OrthoDB" id="3934656at2759"/>
<dbReference type="PANTHER" id="PTHR23501:SF102">
    <property type="entry name" value="DRUG TRANSPORTER, PUTATIVE (AFU_ORTHOLOGUE AFUA_3G08530)-RELATED"/>
    <property type="match status" value="1"/>
</dbReference>
<feature type="domain" description="Major facilitator superfamily (MFS) profile" evidence="8">
    <location>
        <begin position="1"/>
        <end position="409"/>
    </location>
</feature>
<dbReference type="GO" id="GO:0005886">
    <property type="term" value="C:plasma membrane"/>
    <property type="evidence" value="ECO:0007669"/>
    <property type="project" value="TreeGrafter"/>
</dbReference>
<gene>
    <name evidence="9" type="ORF">AJ79_03778</name>
</gene>
<evidence type="ECO:0000256" key="3">
    <source>
        <dbReference type="ARBA" id="ARBA00022692"/>
    </source>
</evidence>
<dbReference type="InterPro" id="IPR036259">
    <property type="entry name" value="MFS_trans_sf"/>
</dbReference>
<dbReference type="EMBL" id="PDNB01000048">
    <property type="protein sequence ID" value="PGH13220.1"/>
    <property type="molecule type" value="Genomic_DNA"/>
</dbReference>